<organism evidence="2 3">
    <name type="scientific">Aplysia californica</name>
    <name type="common">California sea hare</name>
    <dbReference type="NCBI Taxonomy" id="6500"/>
    <lineage>
        <taxon>Eukaryota</taxon>
        <taxon>Metazoa</taxon>
        <taxon>Spiralia</taxon>
        <taxon>Lophotrochozoa</taxon>
        <taxon>Mollusca</taxon>
        <taxon>Gastropoda</taxon>
        <taxon>Heterobranchia</taxon>
        <taxon>Euthyneura</taxon>
        <taxon>Tectipleura</taxon>
        <taxon>Aplysiida</taxon>
        <taxon>Aplysioidea</taxon>
        <taxon>Aplysiidae</taxon>
        <taxon>Aplysia</taxon>
    </lineage>
</organism>
<accession>A0ABM1ABW8</accession>
<evidence type="ECO:0000313" key="2">
    <source>
        <dbReference type="Proteomes" id="UP000694888"/>
    </source>
</evidence>
<name>A0ABM1ABW8_APLCA</name>
<proteinExistence type="predicted"/>
<protein>
    <submittedName>
        <fullName evidence="3">Uncharacterized protein LOC101855681</fullName>
    </submittedName>
</protein>
<feature type="region of interest" description="Disordered" evidence="1">
    <location>
        <begin position="153"/>
        <end position="174"/>
    </location>
</feature>
<evidence type="ECO:0000313" key="3">
    <source>
        <dbReference type="RefSeq" id="XP_012944753.2"/>
    </source>
</evidence>
<sequence length="219" mass="24359">MSLACHVLLDDLTCVDVQAMFLACHVLLDDLTCVDVQAMFLACHVLLDDLTCVDVQAMSLACHVLLDDLTCVDVQAMFLACHVLLDDLTCVDVQAMFLACHGTFSDVFLNLFPGLLHMLLEVFPCVFGLDFDIFPQTAAHQLPPQRLRVSLYAAPTPPGSEPRPHLPSSRPSSFPPNYEHAHLTHLLRPDQFRQTRTNDLHKLSPLYIQFSSNSTSWAG</sequence>
<reference evidence="3" key="1">
    <citation type="submission" date="2025-08" db="UniProtKB">
        <authorList>
            <consortium name="RefSeq"/>
        </authorList>
    </citation>
    <scope>IDENTIFICATION</scope>
</reference>
<gene>
    <name evidence="3" type="primary">LOC101855681</name>
</gene>
<evidence type="ECO:0000256" key="1">
    <source>
        <dbReference type="SAM" id="MobiDB-lite"/>
    </source>
</evidence>
<dbReference type="GeneID" id="101855681"/>
<dbReference type="Proteomes" id="UP000694888">
    <property type="component" value="Unplaced"/>
</dbReference>
<dbReference type="RefSeq" id="XP_012944753.2">
    <property type="nucleotide sequence ID" value="XM_013089299.2"/>
</dbReference>
<keyword evidence="2" id="KW-1185">Reference proteome</keyword>